<evidence type="ECO:0000313" key="4">
    <source>
        <dbReference type="Proteomes" id="UP001240236"/>
    </source>
</evidence>
<feature type="domain" description="CHAT" evidence="2">
    <location>
        <begin position="604"/>
        <end position="913"/>
    </location>
</feature>
<evidence type="ECO:0000259" key="2">
    <source>
        <dbReference type="Pfam" id="PF12770"/>
    </source>
</evidence>
<accession>A0AAE3VXB4</accession>
<gene>
    <name evidence="3" type="ORF">J2S42_001618</name>
</gene>
<sequence>MTPDDEAIHQRCAAVVGRIRHGVSDAEIDTLAADLHRLPGGPRTSALAADAAHALCRTLPPGGFERLRHLDALLALADRHPPAGPDWPPARLCARAFSLLWAVAEQRVTDLRAALTGLDALAAEGGGDPRVEQAVELARTAIRHVYALQNGDSSGVHRMAAQAAGTMPGDPMTGLLARLTDVATAADRGEDVGPLLDRVRADVARLPAGHPMHAAMAEMNTLLGPMLAVRDAGGAYEPPGEDQIAAMLAQAERPGAGDGERALAYAAAGGTLMGVGRESGRDRVARGVDCFRHAVALTPPGDSRRVLHLVGLATALFRRKEITGAVADLREAHPLLVEARELAGGPHHPQWSQINEMLAHTRLQADRSVPEDGADRAGDVRRARDSALDGLRRHAYNLLLQTDRRVARLAALDAVDAALHAAHMCLVDADPATAVRALDGGRALSLFAATRLRQLPELLERAGRADLAARWRAADPGTAPIELRHDVLTALTDGTGLLDPPGFADIQRALRRLDGDALVYLIPSRPPNPGWAVVVPADGRPGYMALPDLRIDADDIELFLTALRSRNLVAGDGPAPAAGSRPRDLEPEDEDGESGFGARLDTLCDWAWRAAIGPLLSSGVRRPAGRLPHVYLVPMGDLSRVPWHAARPRGGEYAVLAAAFSQTASARMLIDAAARPPVPPSPTGLIVGDPRTPPHIPDLAAAGAEALAVHRAFYRGGRYVGRIGSATAASGAGTAAEVRAWLTGDRPGAGTTLHLACHGFTDIATARSFLQLAADPGTGESELDATELVDLMGSAPRRDVGLVVLAACRTGLAINGYDDAYSLGTAFLAGGARSVLSTLWSIPDRDTSVLMFMFHHYRMTGRLPVWEALRRAQAWMLDPGREVPATMPGALRDQLRQSDPAQVAAWAGFVHGGQ</sequence>
<dbReference type="Pfam" id="PF12770">
    <property type="entry name" value="CHAT"/>
    <property type="match status" value="1"/>
</dbReference>
<dbReference type="EMBL" id="JAUSUZ010000001">
    <property type="protein sequence ID" value="MDQ0364949.1"/>
    <property type="molecule type" value="Genomic_DNA"/>
</dbReference>
<keyword evidence="4" id="KW-1185">Reference proteome</keyword>
<dbReference type="RefSeq" id="WP_307236906.1">
    <property type="nucleotide sequence ID" value="NZ_JAUSUZ010000001.1"/>
</dbReference>
<evidence type="ECO:0000313" key="3">
    <source>
        <dbReference type="EMBL" id="MDQ0364949.1"/>
    </source>
</evidence>
<dbReference type="InterPro" id="IPR024983">
    <property type="entry name" value="CHAT_dom"/>
</dbReference>
<protein>
    <recommendedName>
        <fullName evidence="2">CHAT domain-containing protein</fullName>
    </recommendedName>
</protein>
<comment type="caution">
    <text evidence="3">The sequence shown here is derived from an EMBL/GenBank/DDBJ whole genome shotgun (WGS) entry which is preliminary data.</text>
</comment>
<dbReference type="Proteomes" id="UP001240236">
    <property type="component" value="Unassembled WGS sequence"/>
</dbReference>
<reference evidence="3 4" key="1">
    <citation type="submission" date="2023-07" db="EMBL/GenBank/DDBJ databases">
        <title>Sequencing the genomes of 1000 actinobacteria strains.</title>
        <authorList>
            <person name="Klenk H.-P."/>
        </authorList>
    </citation>
    <scope>NUCLEOTIDE SEQUENCE [LARGE SCALE GENOMIC DNA]</scope>
    <source>
        <strain evidence="3 4">DSM 44709</strain>
    </source>
</reference>
<organism evidence="3 4">
    <name type="scientific">Catenuloplanes indicus</name>
    <dbReference type="NCBI Taxonomy" id="137267"/>
    <lineage>
        <taxon>Bacteria</taxon>
        <taxon>Bacillati</taxon>
        <taxon>Actinomycetota</taxon>
        <taxon>Actinomycetes</taxon>
        <taxon>Micromonosporales</taxon>
        <taxon>Micromonosporaceae</taxon>
        <taxon>Catenuloplanes</taxon>
    </lineage>
</organism>
<evidence type="ECO:0000256" key="1">
    <source>
        <dbReference type="SAM" id="MobiDB-lite"/>
    </source>
</evidence>
<name>A0AAE3VXB4_9ACTN</name>
<proteinExistence type="predicted"/>
<feature type="region of interest" description="Disordered" evidence="1">
    <location>
        <begin position="571"/>
        <end position="594"/>
    </location>
</feature>
<dbReference type="AlphaFoldDB" id="A0AAE3VXB4"/>